<comment type="similarity">
    <text evidence="7">Belongs to the YfgM family.</text>
</comment>
<dbReference type="Gene3D" id="1.25.40.10">
    <property type="entry name" value="Tetratricopeptide repeat domain"/>
    <property type="match status" value="1"/>
</dbReference>
<dbReference type="AlphaFoldDB" id="A0A7C2V6M3"/>
<evidence type="ECO:0000256" key="7">
    <source>
        <dbReference type="ARBA" id="ARBA00024197"/>
    </source>
</evidence>
<evidence type="ECO:0000256" key="5">
    <source>
        <dbReference type="ARBA" id="ARBA00023136"/>
    </source>
</evidence>
<evidence type="ECO:0000256" key="2">
    <source>
        <dbReference type="ARBA" id="ARBA00022475"/>
    </source>
</evidence>
<comment type="caution">
    <text evidence="12">The sequence shown here is derived from an EMBL/GenBank/DDBJ whole genome shotgun (WGS) entry which is preliminary data.</text>
</comment>
<gene>
    <name evidence="12" type="ORF">ENO47_03090</name>
</gene>
<dbReference type="Pfam" id="PF09976">
    <property type="entry name" value="TPR_21"/>
    <property type="match status" value="1"/>
</dbReference>
<proteinExistence type="inferred from homology"/>
<evidence type="ECO:0000256" key="10">
    <source>
        <dbReference type="SAM" id="Phobius"/>
    </source>
</evidence>
<keyword evidence="9" id="KW-0175">Coiled coil</keyword>
<evidence type="ECO:0000256" key="6">
    <source>
        <dbReference type="ARBA" id="ARBA00023186"/>
    </source>
</evidence>
<evidence type="ECO:0000256" key="4">
    <source>
        <dbReference type="ARBA" id="ARBA00022989"/>
    </source>
</evidence>
<evidence type="ECO:0000259" key="11">
    <source>
        <dbReference type="Pfam" id="PF09976"/>
    </source>
</evidence>
<organism evidence="12">
    <name type="scientific">Hydrogenobacter sp</name>
    <dbReference type="NCBI Taxonomy" id="2152829"/>
    <lineage>
        <taxon>Bacteria</taxon>
        <taxon>Pseudomonadati</taxon>
        <taxon>Aquificota</taxon>
        <taxon>Aquificia</taxon>
        <taxon>Aquificales</taxon>
        <taxon>Aquificaceae</taxon>
        <taxon>Hydrogenobacter</taxon>
    </lineage>
</organism>
<accession>A0A7C2V6M3</accession>
<dbReference type="GO" id="GO:0005886">
    <property type="term" value="C:plasma membrane"/>
    <property type="evidence" value="ECO:0007669"/>
    <property type="project" value="UniProtKB-SubCell"/>
</dbReference>
<dbReference type="InterPro" id="IPR018704">
    <property type="entry name" value="SecYEG/CpoB_TPR"/>
</dbReference>
<evidence type="ECO:0000256" key="9">
    <source>
        <dbReference type="SAM" id="Coils"/>
    </source>
</evidence>
<evidence type="ECO:0000256" key="1">
    <source>
        <dbReference type="ARBA" id="ARBA00004401"/>
    </source>
</evidence>
<feature type="transmembrane region" description="Helical" evidence="10">
    <location>
        <begin position="6"/>
        <end position="25"/>
    </location>
</feature>
<keyword evidence="5 10" id="KW-0472">Membrane</keyword>
<keyword evidence="4 10" id="KW-1133">Transmembrane helix</keyword>
<feature type="coiled-coil region" evidence="9">
    <location>
        <begin position="116"/>
        <end position="170"/>
    </location>
</feature>
<protein>
    <recommendedName>
        <fullName evidence="8">Ancillary SecYEG translocon subunit</fullName>
    </recommendedName>
</protein>
<dbReference type="PANTHER" id="PTHR38035:SF1">
    <property type="entry name" value="ANCILLARY SECYEG TRANSLOCON SUBUNIT"/>
    <property type="match status" value="1"/>
</dbReference>
<comment type="subcellular location">
    <subcellularLocation>
        <location evidence="1">Cell membrane</location>
        <topology evidence="1">Single-pass type II membrane protein</topology>
    </subcellularLocation>
</comment>
<dbReference type="EMBL" id="DSFP01000031">
    <property type="protein sequence ID" value="HEW45641.1"/>
    <property type="molecule type" value="Genomic_DNA"/>
</dbReference>
<keyword evidence="3 10" id="KW-0812">Transmembrane</keyword>
<evidence type="ECO:0000256" key="8">
    <source>
        <dbReference type="ARBA" id="ARBA00024235"/>
    </source>
</evidence>
<reference evidence="12" key="1">
    <citation type="journal article" date="2020" name="mSystems">
        <title>Genome- and Community-Level Interaction Insights into Carbon Utilization and Element Cycling Functions of Hydrothermarchaeota in Hydrothermal Sediment.</title>
        <authorList>
            <person name="Zhou Z."/>
            <person name="Liu Y."/>
            <person name="Xu W."/>
            <person name="Pan J."/>
            <person name="Luo Z.H."/>
            <person name="Li M."/>
        </authorList>
    </citation>
    <scope>NUCLEOTIDE SEQUENCE [LARGE SCALE GENOMIC DNA]</scope>
    <source>
        <strain evidence="12">SpSt-132</strain>
    </source>
</reference>
<name>A0A7C2V6M3_9AQUI</name>
<feature type="domain" description="Ancillary SecYEG translocon subunit/Cell division coordinator CpoB TPR" evidence="11">
    <location>
        <begin position="10"/>
        <end position="174"/>
    </location>
</feature>
<dbReference type="SUPFAM" id="SSF48452">
    <property type="entry name" value="TPR-like"/>
    <property type="match status" value="1"/>
</dbReference>
<evidence type="ECO:0000313" key="12">
    <source>
        <dbReference type="EMBL" id="HEW45641.1"/>
    </source>
</evidence>
<keyword evidence="2" id="KW-1003">Cell membrane</keyword>
<evidence type="ECO:0000256" key="3">
    <source>
        <dbReference type="ARBA" id="ARBA00022692"/>
    </source>
</evidence>
<sequence>MKDIVLRVGGLIAVVLLFVGGFLLWDKYKKDKLEKLAYKEYEVSKLIQTGNYPKALELIKSNQSSGPFKSLFLSYELYIAENSEEKIDEGKVLNEILESLKDKDLLALYRERYAYYLFKQGKLQEALKELEKVEEKDFNYVSALLLKAQILKKQGKNKEAQEALSKAKEKSPNTYFSNMAQAMMLMGR</sequence>
<dbReference type="InterPro" id="IPR026039">
    <property type="entry name" value="YfgM"/>
</dbReference>
<dbReference type="PANTHER" id="PTHR38035">
    <property type="entry name" value="UPF0070 PROTEIN YFGM"/>
    <property type="match status" value="1"/>
</dbReference>
<dbReference type="InterPro" id="IPR011990">
    <property type="entry name" value="TPR-like_helical_dom_sf"/>
</dbReference>
<dbReference type="GO" id="GO:0044877">
    <property type="term" value="F:protein-containing complex binding"/>
    <property type="evidence" value="ECO:0007669"/>
    <property type="project" value="InterPro"/>
</dbReference>
<keyword evidence="6" id="KW-0143">Chaperone</keyword>